<protein>
    <recommendedName>
        <fullName evidence="7">Endolytic murein transglycosylase</fullName>
        <ecNumber evidence="7">4.2.2.29</ecNumber>
    </recommendedName>
    <alternativeName>
        <fullName evidence="7">Peptidoglycan lytic transglycosylase</fullName>
    </alternativeName>
    <alternativeName>
        <fullName evidence="7">Peptidoglycan polymerization terminase</fullName>
    </alternativeName>
</protein>
<dbReference type="PANTHER" id="PTHR30518:SF2">
    <property type="entry name" value="ENDOLYTIC MUREIN TRANSGLYCOSYLASE"/>
    <property type="match status" value="1"/>
</dbReference>
<dbReference type="GO" id="GO:0005886">
    <property type="term" value="C:plasma membrane"/>
    <property type="evidence" value="ECO:0007669"/>
    <property type="project" value="UniProtKB-SubCell"/>
</dbReference>
<dbReference type="InterPro" id="IPR003770">
    <property type="entry name" value="MLTG-like"/>
</dbReference>
<evidence type="ECO:0000256" key="1">
    <source>
        <dbReference type="ARBA" id="ARBA00022475"/>
    </source>
</evidence>
<dbReference type="Pfam" id="PF02618">
    <property type="entry name" value="YceG"/>
    <property type="match status" value="1"/>
</dbReference>
<organism evidence="9 10">
    <name type="scientific">Candidatus Faecivivens stercoravium</name>
    <dbReference type="NCBI Taxonomy" id="2840803"/>
    <lineage>
        <taxon>Bacteria</taxon>
        <taxon>Bacillati</taxon>
        <taxon>Bacillota</taxon>
        <taxon>Clostridia</taxon>
        <taxon>Eubacteriales</taxon>
        <taxon>Oscillospiraceae</taxon>
        <taxon>Oscillospiraceae incertae sedis</taxon>
        <taxon>Candidatus Faecivivens</taxon>
    </lineage>
</organism>
<feature type="site" description="Important for catalytic activity" evidence="7">
    <location>
        <position position="368"/>
    </location>
</feature>
<keyword evidence="6 7" id="KW-0961">Cell wall biogenesis/degradation</keyword>
<dbReference type="EMBL" id="DVHA01000184">
    <property type="protein sequence ID" value="HIR61066.1"/>
    <property type="molecule type" value="Genomic_DNA"/>
</dbReference>
<accession>A0A9D1DY95</accession>
<keyword evidence="2 7" id="KW-0812">Transmembrane</keyword>
<evidence type="ECO:0000256" key="4">
    <source>
        <dbReference type="ARBA" id="ARBA00023136"/>
    </source>
</evidence>
<feature type="compositionally biased region" description="Acidic residues" evidence="8">
    <location>
        <begin position="31"/>
        <end position="40"/>
    </location>
</feature>
<comment type="function">
    <text evidence="7">Functions as a peptidoglycan terminase that cleaves nascent peptidoglycan strands endolytically to terminate their elongation.</text>
</comment>
<dbReference type="GO" id="GO:0071555">
    <property type="term" value="P:cell wall organization"/>
    <property type="evidence" value="ECO:0007669"/>
    <property type="project" value="UniProtKB-KW"/>
</dbReference>
<evidence type="ECO:0000256" key="7">
    <source>
        <dbReference type="HAMAP-Rule" id="MF_02065"/>
    </source>
</evidence>
<proteinExistence type="inferred from homology"/>
<dbReference type="EC" id="4.2.2.29" evidence="7"/>
<dbReference type="Gene3D" id="3.30.1490.480">
    <property type="entry name" value="Endolytic murein transglycosylase"/>
    <property type="match status" value="1"/>
</dbReference>
<sequence>MDNRQNRFPGPDEGFPEDMDEMEDLNPALPDADEILDGLGEDFRFDPDDTLSEEQEAPYGEPDEPLPVPADEERTIAFDAGHAEGTGEPAGLTQTVAIGSETPPPPPPPPEDFPPDEGDAMAMPKRSPGFFRRVPKRVYHRGWGISLAYTAVTVLLCVFIAVMFLRVFNDVLAFITENRAVTITIDADDSVDDVAGKLKDAGLIKYDWLFSYVAKFEGSTGPYQEGEHTLNDNMNYMQLLSEIEVQPVARETVWVTFTEGMTVDQMADLLEENGVCDADDFREEVMSGADYGYDFEQEMSTSSDIYYPLEGYLFPDTYEFYTNETPANVITRMLQNFQNKIDTVQDQMAEMGLTQHQTITLASIIQSEASGDPANMALVSSIYWNRLNDPENFPMLQSDPTRNYANSTILMTGQSSTYQQKAAAYDTYQCTGLPAGPICNPGMDAILAALSPETTAYYYFISDSDGNFYFAETLEQHEANIANYLD</sequence>
<comment type="caution">
    <text evidence="9">The sequence shown here is derived from an EMBL/GenBank/DDBJ whole genome shotgun (WGS) entry which is preliminary data.</text>
</comment>
<evidence type="ECO:0000256" key="6">
    <source>
        <dbReference type="ARBA" id="ARBA00023316"/>
    </source>
</evidence>
<name>A0A9D1DY95_9FIRM</name>
<dbReference type="Proteomes" id="UP000824241">
    <property type="component" value="Unassembled WGS sequence"/>
</dbReference>
<comment type="catalytic activity">
    <reaction evidence="7">
        <text>a peptidoglycan chain = a peptidoglycan chain with N-acetyl-1,6-anhydromuramyl-[peptide] at the reducing end + a peptidoglycan chain with N-acetylglucosamine at the non-reducing end.</text>
        <dbReference type="EC" id="4.2.2.29"/>
    </reaction>
</comment>
<keyword evidence="3 7" id="KW-1133">Transmembrane helix</keyword>
<comment type="similarity">
    <text evidence="7">Belongs to the transglycosylase MltG family.</text>
</comment>
<dbReference type="AlphaFoldDB" id="A0A9D1DY95"/>
<comment type="subcellular location">
    <subcellularLocation>
        <location evidence="7">Cell membrane</location>
        <topology evidence="7">Single-pass membrane protein</topology>
    </subcellularLocation>
</comment>
<feature type="compositionally biased region" description="Acidic residues" evidence="8">
    <location>
        <begin position="14"/>
        <end position="24"/>
    </location>
</feature>
<evidence type="ECO:0000256" key="3">
    <source>
        <dbReference type="ARBA" id="ARBA00022989"/>
    </source>
</evidence>
<evidence type="ECO:0000256" key="2">
    <source>
        <dbReference type="ARBA" id="ARBA00022692"/>
    </source>
</evidence>
<feature type="region of interest" description="Disordered" evidence="8">
    <location>
        <begin position="1"/>
        <end position="76"/>
    </location>
</feature>
<feature type="transmembrane region" description="Helical" evidence="7">
    <location>
        <begin position="142"/>
        <end position="165"/>
    </location>
</feature>
<dbReference type="GO" id="GO:0008932">
    <property type="term" value="F:lytic endotransglycosylase activity"/>
    <property type="evidence" value="ECO:0007669"/>
    <property type="project" value="UniProtKB-UniRule"/>
</dbReference>
<keyword evidence="5 7" id="KW-0456">Lyase</keyword>
<keyword evidence="1 7" id="KW-1003">Cell membrane</keyword>
<dbReference type="GO" id="GO:0009252">
    <property type="term" value="P:peptidoglycan biosynthetic process"/>
    <property type="evidence" value="ECO:0007669"/>
    <property type="project" value="UniProtKB-UniRule"/>
</dbReference>
<dbReference type="PANTHER" id="PTHR30518">
    <property type="entry name" value="ENDOLYTIC MUREIN TRANSGLYCOSYLASE"/>
    <property type="match status" value="1"/>
</dbReference>
<feature type="region of interest" description="Disordered" evidence="8">
    <location>
        <begin position="96"/>
        <end position="127"/>
    </location>
</feature>
<dbReference type="HAMAP" id="MF_02065">
    <property type="entry name" value="MltG"/>
    <property type="match status" value="1"/>
</dbReference>
<evidence type="ECO:0000256" key="5">
    <source>
        <dbReference type="ARBA" id="ARBA00023239"/>
    </source>
</evidence>
<feature type="compositionally biased region" description="Acidic residues" evidence="8">
    <location>
        <begin position="48"/>
        <end position="64"/>
    </location>
</feature>
<keyword evidence="4 7" id="KW-0472">Membrane</keyword>
<dbReference type="NCBIfam" id="TIGR00247">
    <property type="entry name" value="endolytic transglycosylase MltG"/>
    <property type="match status" value="1"/>
</dbReference>
<gene>
    <name evidence="7 9" type="primary">mltG</name>
    <name evidence="9" type="ORF">IAB37_05785</name>
</gene>
<evidence type="ECO:0000256" key="8">
    <source>
        <dbReference type="SAM" id="MobiDB-lite"/>
    </source>
</evidence>
<evidence type="ECO:0000313" key="9">
    <source>
        <dbReference type="EMBL" id="HIR61066.1"/>
    </source>
</evidence>
<feature type="compositionally biased region" description="Pro residues" evidence="8">
    <location>
        <begin position="102"/>
        <end position="112"/>
    </location>
</feature>
<dbReference type="Gene3D" id="3.30.160.60">
    <property type="entry name" value="Classic Zinc Finger"/>
    <property type="match status" value="1"/>
</dbReference>
<evidence type="ECO:0000313" key="10">
    <source>
        <dbReference type="Proteomes" id="UP000824241"/>
    </source>
</evidence>
<reference evidence="9" key="2">
    <citation type="journal article" date="2021" name="PeerJ">
        <title>Extensive microbial diversity within the chicken gut microbiome revealed by metagenomics and culture.</title>
        <authorList>
            <person name="Gilroy R."/>
            <person name="Ravi A."/>
            <person name="Getino M."/>
            <person name="Pursley I."/>
            <person name="Horton D.L."/>
            <person name="Alikhan N.F."/>
            <person name="Baker D."/>
            <person name="Gharbi K."/>
            <person name="Hall N."/>
            <person name="Watson M."/>
            <person name="Adriaenssens E.M."/>
            <person name="Foster-Nyarko E."/>
            <person name="Jarju S."/>
            <person name="Secka A."/>
            <person name="Antonio M."/>
            <person name="Oren A."/>
            <person name="Chaudhuri R.R."/>
            <person name="La Ragione R."/>
            <person name="Hildebrand F."/>
            <person name="Pallen M.J."/>
        </authorList>
    </citation>
    <scope>NUCLEOTIDE SEQUENCE</scope>
    <source>
        <strain evidence="9">CHK189-12415</strain>
    </source>
</reference>
<reference evidence="9" key="1">
    <citation type="submission" date="2020-10" db="EMBL/GenBank/DDBJ databases">
        <authorList>
            <person name="Gilroy R."/>
        </authorList>
    </citation>
    <scope>NUCLEOTIDE SEQUENCE</scope>
    <source>
        <strain evidence="9">CHK189-12415</strain>
    </source>
</reference>